<proteinExistence type="predicted"/>
<keyword evidence="4" id="KW-1185">Reference proteome</keyword>
<gene>
    <name evidence="3" type="primary">hda</name>
    <name evidence="3" type="ORF">NCTC10283_00870</name>
</gene>
<dbReference type="GO" id="GO:0016887">
    <property type="term" value="F:ATP hydrolysis activity"/>
    <property type="evidence" value="ECO:0007669"/>
    <property type="project" value="InterPro"/>
</dbReference>
<evidence type="ECO:0000313" key="3">
    <source>
        <dbReference type="EMBL" id="SSY70759.1"/>
    </source>
</evidence>
<organism evidence="3 4">
    <name type="scientific">Alysiella crassa</name>
    <dbReference type="NCBI Taxonomy" id="153491"/>
    <lineage>
        <taxon>Bacteria</taxon>
        <taxon>Pseudomonadati</taxon>
        <taxon>Pseudomonadota</taxon>
        <taxon>Betaproteobacteria</taxon>
        <taxon>Neisseriales</taxon>
        <taxon>Neisseriaceae</taxon>
        <taxon>Alysiella</taxon>
    </lineage>
</organism>
<dbReference type="Proteomes" id="UP000254209">
    <property type="component" value="Unassembled WGS sequence"/>
</dbReference>
<reference evidence="3 4" key="1">
    <citation type="submission" date="2018-06" db="EMBL/GenBank/DDBJ databases">
        <authorList>
            <consortium name="Pathogen Informatics"/>
            <person name="Doyle S."/>
        </authorList>
    </citation>
    <scope>NUCLEOTIDE SEQUENCE [LARGE SCALE GENOMIC DNA]</scope>
    <source>
        <strain evidence="3 4">NCTC10283</strain>
    </source>
</reference>
<accession>A0A376BM24</accession>
<name>A0A376BM24_9NEIS</name>
<protein>
    <submittedName>
        <fullName evidence="3">DnaA-homolog protein hda</fullName>
    </submittedName>
</protein>
<evidence type="ECO:0000313" key="4">
    <source>
        <dbReference type="Proteomes" id="UP000254209"/>
    </source>
</evidence>
<dbReference type="OrthoDB" id="9784878at2"/>
<dbReference type="GO" id="GO:0003688">
    <property type="term" value="F:DNA replication origin binding"/>
    <property type="evidence" value="ECO:0007669"/>
    <property type="project" value="TreeGrafter"/>
</dbReference>
<sequence>MNPQLSLDFDEPSYPRFDQLLGNSNAELIYFLQQEHDQFIYIWGEKGAGKSHILQAWVGQAVQAGHRAVYIDASKTSLSDNLVARAEYVAIDQIEKLRPKEQTVLFNLFNTFRNSRQGHLLLASDFHSSKLNLREDLRTRVAYCLAYEVQPLSRPEKIQALYHLAKTRQITIDSRIYAYLHDHWRQDMSSLLSMFNDLIAYSVTMGKPLTLHLVKQLLKQQDNHD</sequence>
<dbReference type="InterPro" id="IPR049945">
    <property type="entry name" value="AAA_22"/>
</dbReference>
<dbReference type="SUPFAM" id="SSF52540">
    <property type="entry name" value="P-loop containing nucleoside triphosphate hydrolases"/>
    <property type="match status" value="1"/>
</dbReference>
<dbReference type="PANTHER" id="PTHR30050:SF5">
    <property type="entry name" value="DNAA REGULATORY INACTIVATOR HDA"/>
    <property type="match status" value="1"/>
</dbReference>
<dbReference type="AlphaFoldDB" id="A0A376BM24"/>
<dbReference type="GO" id="GO:0006270">
    <property type="term" value="P:DNA replication initiation"/>
    <property type="evidence" value="ECO:0007669"/>
    <property type="project" value="TreeGrafter"/>
</dbReference>
<dbReference type="PANTHER" id="PTHR30050">
    <property type="entry name" value="CHROMOSOMAL REPLICATION INITIATOR PROTEIN DNAA"/>
    <property type="match status" value="1"/>
</dbReference>
<dbReference type="InterPro" id="IPR027417">
    <property type="entry name" value="P-loop_NTPase"/>
</dbReference>
<feature type="domain" description="Hda lid" evidence="2">
    <location>
        <begin position="156"/>
        <end position="218"/>
    </location>
</feature>
<dbReference type="GO" id="GO:0005886">
    <property type="term" value="C:plasma membrane"/>
    <property type="evidence" value="ECO:0007669"/>
    <property type="project" value="TreeGrafter"/>
</dbReference>
<dbReference type="RefSeq" id="WP_034294142.1">
    <property type="nucleotide sequence ID" value="NZ_CP091519.2"/>
</dbReference>
<dbReference type="EMBL" id="UFSO01000002">
    <property type="protein sequence ID" value="SSY70759.1"/>
    <property type="molecule type" value="Genomic_DNA"/>
</dbReference>
<dbReference type="InterPro" id="IPR055199">
    <property type="entry name" value="Hda_lid"/>
</dbReference>
<dbReference type="Pfam" id="PF13401">
    <property type="entry name" value="AAA_22"/>
    <property type="match status" value="1"/>
</dbReference>
<evidence type="ECO:0000259" key="2">
    <source>
        <dbReference type="Pfam" id="PF22688"/>
    </source>
</evidence>
<dbReference type="Pfam" id="PF22688">
    <property type="entry name" value="Hda_lid"/>
    <property type="match status" value="1"/>
</dbReference>
<dbReference type="Gene3D" id="1.10.8.60">
    <property type="match status" value="1"/>
</dbReference>
<evidence type="ECO:0000259" key="1">
    <source>
        <dbReference type="Pfam" id="PF13401"/>
    </source>
</evidence>
<feature type="domain" description="ORC1/DEAH AAA+ ATPase" evidence="1">
    <location>
        <begin position="35"/>
        <end position="141"/>
    </location>
</feature>
<dbReference type="STRING" id="1120980.GCA_000745955_01873"/>
<dbReference type="Gene3D" id="3.40.50.300">
    <property type="entry name" value="P-loop containing nucleotide triphosphate hydrolases"/>
    <property type="match status" value="1"/>
</dbReference>